<feature type="compositionally biased region" description="Low complexity" evidence="1">
    <location>
        <begin position="492"/>
        <end position="507"/>
    </location>
</feature>
<proteinExistence type="predicted"/>
<sequence>MARTKTAKSKEMFKPYDAEGVPNTMPFPELWRVAVTKGEEAALPTLNDYQRSWILDIGVCSADLPGLSGNETKTFYERVKNDAFEAKAFQHKVQAQDCAKEARLPALVAAWKQKQKEKKDTSAAADDGDASDQEEDDRGRAALLCGHSKAGWQMAIQKVISNKQSADKRKAKQDGKAKQVDAGGSTHASASTSEGSALSKLLGLATQTGRDKFRFERREEINALAKTLTGENAGGKSRKAEALLWAKEDQASWGAAAASKEGIDWGERQMLVASGFNHMVDTLHASDNFHPFVATMLMGWLSEEGQVQYEWAEAVPDNICVDSVNAMHAWAEKPLQEYATSRQGSVKLRSPIFPLSAETLDDVTPRVLERMVTTFLTESYEAAFGPGDIPWAAISSAPDDFYDAAESPLRFTSAGLTELTRPQWDQLASELVALAGAGSSGFFRKPQRPASHPATPPPPPLRTPSLLLSRSPSPARRTPSPPTPPPPPPRTPAHSFATPAHVVAAAASREEEGEDT</sequence>
<evidence type="ECO:0000256" key="1">
    <source>
        <dbReference type="SAM" id="MobiDB-lite"/>
    </source>
</evidence>
<dbReference type="Proteomes" id="UP001221757">
    <property type="component" value="Unassembled WGS sequence"/>
</dbReference>
<feature type="region of interest" description="Disordered" evidence="1">
    <location>
        <begin position="440"/>
        <end position="516"/>
    </location>
</feature>
<organism evidence="2 3">
    <name type="scientific">Mycena rosella</name>
    <name type="common">Pink bonnet</name>
    <name type="synonym">Agaricus rosellus</name>
    <dbReference type="NCBI Taxonomy" id="1033263"/>
    <lineage>
        <taxon>Eukaryota</taxon>
        <taxon>Fungi</taxon>
        <taxon>Dikarya</taxon>
        <taxon>Basidiomycota</taxon>
        <taxon>Agaricomycotina</taxon>
        <taxon>Agaricomycetes</taxon>
        <taxon>Agaricomycetidae</taxon>
        <taxon>Agaricales</taxon>
        <taxon>Marasmiineae</taxon>
        <taxon>Mycenaceae</taxon>
        <taxon>Mycena</taxon>
    </lineage>
</organism>
<gene>
    <name evidence="2" type="ORF">B0H17DRAFT_1215106</name>
</gene>
<comment type="caution">
    <text evidence="2">The sequence shown here is derived from an EMBL/GenBank/DDBJ whole genome shotgun (WGS) entry which is preliminary data.</text>
</comment>
<reference evidence="2" key="1">
    <citation type="submission" date="2023-03" db="EMBL/GenBank/DDBJ databases">
        <title>Massive genome expansion in bonnet fungi (Mycena s.s.) driven by repeated elements and novel gene families across ecological guilds.</title>
        <authorList>
            <consortium name="Lawrence Berkeley National Laboratory"/>
            <person name="Harder C.B."/>
            <person name="Miyauchi S."/>
            <person name="Viragh M."/>
            <person name="Kuo A."/>
            <person name="Thoen E."/>
            <person name="Andreopoulos B."/>
            <person name="Lu D."/>
            <person name="Skrede I."/>
            <person name="Drula E."/>
            <person name="Henrissat B."/>
            <person name="Morin E."/>
            <person name="Kohler A."/>
            <person name="Barry K."/>
            <person name="LaButti K."/>
            <person name="Morin E."/>
            <person name="Salamov A."/>
            <person name="Lipzen A."/>
            <person name="Mereny Z."/>
            <person name="Hegedus B."/>
            <person name="Baldrian P."/>
            <person name="Stursova M."/>
            <person name="Weitz H."/>
            <person name="Taylor A."/>
            <person name="Grigoriev I.V."/>
            <person name="Nagy L.G."/>
            <person name="Martin F."/>
            <person name="Kauserud H."/>
        </authorList>
    </citation>
    <scope>NUCLEOTIDE SEQUENCE</scope>
    <source>
        <strain evidence="2">CBHHK067</strain>
    </source>
</reference>
<keyword evidence="3" id="KW-1185">Reference proteome</keyword>
<feature type="compositionally biased region" description="Low complexity" evidence="1">
    <location>
        <begin position="463"/>
        <end position="478"/>
    </location>
</feature>
<feature type="compositionally biased region" description="Low complexity" evidence="1">
    <location>
        <begin position="182"/>
        <end position="192"/>
    </location>
</feature>
<feature type="region of interest" description="Disordered" evidence="1">
    <location>
        <begin position="163"/>
        <end position="192"/>
    </location>
</feature>
<protein>
    <submittedName>
        <fullName evidence="2">Uncharacterized protein</fullName>
    </submittedName>
</protein>
<feature type="region of interest" description="Disordered" evidence="1">
    <location>
        <begin position="113"/>
        <end position="138"/>
    </location>
</feature>
<feature type="compositionally biased region" description="Pro residues" evidence="1">
    <location>
        <begin position="479"/>
        <end position="491"/>
    </location>
</feature>
<dbReference type="AlphaFoldDB" id="A0AAD7CLD8"/>
<evidence type="ECO:0000313" key="2">
    <source>
        <dbReference type="EMBL" id="KAJ7651892.1"/>
    </source>
</evidence>
<feature type="compositionally biased region" description="Basic and acidic residues" evidence="1">
    <location>
        <begin position="165"/>
        <end position="179"/>
    </location>
</feature>
<accession>A0AAD7CLD8</accession>
<name>A0AAD7CLD8_MYCRO</name>
<feature type="compositionally biased region" description="Acidic residues" evidence="1">
    <location>
        <begin position="126"/>
        <end position="136"/>
    </location>
</feature>
<dbReference type="EMBL" id="JARKIE010000354">
    <property type="protein sequence ID" value="KAJ7651892.1"/>
    <property type="molecule type" value="Genomic_DNA"/>
</dbReference>
<evidence type="ECO:0000313" key="3">
    <source>
        <dbReference type="Proteomes" id="UP001221757"/>
    </source>
</evidence>